<dbReference type="EMBL" id="SOBW01000008">
    <property type="protein sequence ID" value="TDU39665.1"/>
    <property type="molecule type" value="Genomic_DNA"/>
</dbReference>
<accession>A0A4R7PXI5</accession>
<evidence type="ECO:0000313" key="2">
    <source>
        <dbReference type="EMBL" id="TDU39665.1"/>
    </source>
</evidence>
<dbReference type="RefSeq" id="WP_133757730.1">
    <property type="nucleotide sequence ID" value="NZ_SOBW01000008.1"/>
</dbReference>
<organism evidence="2 3">
    <name type="scientific">Gelidibacter sediminis</name>
    <dbReference type="NCBI Taxonomy" id="1608710"/>
    <lineage>
        <taxon>Bacteria</taxon>
        <taxon>Pseudomonadati</taxon>
        <taxon>Bacteroidota</taxon>
        <taxon>Flavobacteriia</taxon>
        <taxon>Flavobacteriales</taxon>
        <taxon>Flavobacteriaceae</taxon>
        <taxon>Gelidibacter</taxon>
    </lineage>
</organism>
<name>A0A4R7PXI5_9FLAO</name>
<keyword evidence="3" id="KW-1185">Reference proteome</keyword>
<reference evidence="2 3" key="1">
    <citation type="submission" date="2019-03" db="EMBL/GenBank/DDBJ databases">
        <title>Genomic Encyclopedia of Archaeal and Bacterial Type Strains, Phase II (KMG-II): from individual species to whole genera.</title>
        <authorList>
            <person name="Goeker M."/>
        </authorList>
    </citation>
    <scope>NUCLEOTIDE SEQUENCE [LARGE SCALE GENOMIC DNA]</scope>
    <source>
        <strain evidence="2 3">DSM 28135</strain>
    </source>
</reference>
<keyword evidence="1" id="KW-0812">Transmembrane</keyword>
<dbReference type="InterPro" id="IPR008620">
    <property type="entry name" value="FixH"/>
</dbReference>
<dbReference type="AlphaFoldDB" id="A0A4R7PXI5"/>
<protein>
    <submittedName>
        <fullName evidence="2">FixH protein</fullName>
    </submittedName>
</protein>
<dbReference type="OrthoDB" id="1493774at2"/>
<dbReference type="Proteomes" id="UP000294689">
    <property type="component" value="Unassembled WGS sequence"/>
</dbReference>
<sequence length="148" mass="17388">MKFNWGTGIVLAFIGFISFILYFVISMTVNKKYEHDLVTENYYGQELEFENELHKQRNAQTLKTDLFWSHTEDGLVITFPESMTPSDITGKVFLYRPSNKQLDFESAISLSDHNLLIPDKRLLGGRWNIKVDWKYQGNAYIFKKDITY</sequence>
<feature type="transmembrane region" description="Helical" evidence="1">
    <location>
        <begin position="6"/>
        <end position="25"/>
    </location>
</feature>
<evidence type="ECO:0000256" key="1">
    <source>
        <dbReference type="SAM" id="Phobius"/>
    </source>
</evidence>
<proteinExistence type="predicted"/>
<keyword evidence="1" id="KW-0472">Membrane</keyword>
<evidence type="ECO:0000313" key="3">
    <source>
        <dbReference type="Proteomes" id="UP000294689"/>
    </source>
</evidence>
<dbReference type="Pfam" id="PF05751">
    <property type="entry name" value="FixH"/>
    <property type="match status" value="1"/>
</dbReference>
<comment type="caution">
    <text evidence="2">The sequence shown here is derived from an EMBL/GenBank/DDBJ whole genome shotgun (WGS) entry which is preliminary data.</text>
</comment>
<gene>
    <name evidence="2" type="ORF">BXY82_1695</name>
</gene>
<keyword evidence="1" id="KW-1133">Transmembrane helix</keyword>